<evidence type="ECO:0000313" key="3">
    <source>
        <dbReference type="Proteomes" id="UP001501563"/>
    </source>
</evidence>
<feature type="domain" description="Suppressor of fused-like" evidence="1">
    <location>
        <begin position="31"/>
        <end position="183"/>
    </location>
</feature>
<gene>
    <name evidence="2" type="ORF">GCM10022207_88080</name>
</gene>
<accession>A0ABP7LPJ1</accession>
<name>A0ABP7LPJ1_9ACTN</name>
<evidence type="ECO:0000313" key="2">
    <source>
        <dbReference type="EMBL" id="GAA3905095.1"/>
    </source>
</evidence>
<keyword evidence="3" id="KW-1185">Reference proteome</keyword>
<comment type="caution">
    <text evidence="2">The sequence shown here is derived from an EMBL/GenBank/DDBJ whole genome shotgun (WGS) entry which is preliminary data.</text>
</comment>
<dbReference type="EMBL" id="BAAAZA010000059">
    <property type="protein sequence ID" value="GAA3905095.1"/>
    <property type="molecule type" value="Genomic_DNA"/>
</dbReference>
<sequence length="190" mass="20593">MNLIEHMESRLGRLAEGWSVDPDSNPMPFQLGRFQDGTLPGVVTYATIGLGKHALTSRTSGRGIHQELLLSVRSENASGVFPALIHQLAMGLLEHGDAILRGDVIGPRGAIIPESSLEAFYAAIPVYYDDAFAAVDLESGSRTVMVWMVPIGKSEAAFVAKAGWAAFESKLAEQDPDLLDLKRSEIRLDM</sequence>
<dbReference type="Proteomes" id="UP001501563">
    <property type="component" value="Unassembled WGS sequence"/>
</dbReference>
<dbReference type="InterPro" id="IPR020941">
    <property type="entry name" value="SUFU-like_domain"/>
</dbReference>
<dbReference type="RefSeq" id="WP_345554359.1">
    <property type="nucleotide sequence ID" value="NZ_BAAAZA010000059.1"/>
</dbReference>
<organism evidence="2 3">
    <name type="scientific">Streptomyces lannensis</name>
    <dbReference type="NCBI Taxonomy" id="766498"/>
    <lineage>
        <taxon>Bacteria</taxon>
        <taxon>Bacillati</taxon>
        <taxon>Actinomycetota</taxon>
        <taxon>Actinomycetes</taxon>
        <taxon>Kitasatosporales</taxon>
        <taxon>Streptomycetaceae</taxon>
        <taxon>Streptomyces</taxon>
    </lineage>
</organism>
<evidence type="ECO:0000259" key="1">
    <source>
        <dbReference type="Pfam" id="PF05076"/>
    </source>
</evidence>
<protein>
    <recommendedName>
        <fullName evidence="1">Suppressor of fused-like domain-containing protein</fullName>
    </recommendedName>
</protein>
<proteinExistence type="predicted"/>
<dbReference type="Pfam" id="PF05076">
    <property type="entry name" value="SUFU"/>
    <property type="match status" value="1"/>
</dbReference>
<reference evidence="3" key="1">
    <citation type="journal article" date="2019" name="Int. J. Syst. Evol. Microbiol.">
        <title>The Global Catalogue of Microorganisms (GCM) 10K type strain sequencing project: providing services to taxonomists for standard genome sequencing and annotation.</title>
        <authorList>
            <consortium name="The Broad Institute Genomics Platform"/>
            <consortium name="The Broad Institute Genome Sequencing Center for Infectious Disease"/>
            <person name="Wu L."/>
            <person name="Ma J."/>
        </authorList>
    </citation>
    <scope>NUCLEOTIDE SEQUENCE [LARGE SCALE GENOMIC DNA]</scope>
    <source>
        <strain evidence="3">JCM 16578</strain>
    </source>
</reference>